<dbReference type="Pfam" id="PF06093">
    <property type="entry name" value="Spt4"/>
    <property type="match status" value="1"/>
</dbReference>
<evidence type="ECO:0000259" key="5">
    <source>
        <dbReference type="SMART" id="SM01389"/>
    </source>
</evidence>
<dbReference type="EMBL" id="CDMZ01001015">
    <property type="protein sequence ID" value="CEM25751.1"/>
    <property type="molecule type" value="Genomic_DNA"/>
</dbReference>
<dbReference type="GO" id="GO:0032044">
    <property type="term" value="C:DSIF complex"/>
    <property type="evidence" value="ECO:0007669"/>
    <property type="project" value="TreeGrafter"/>
</dbReference>
<accession>A0A0G4G9U6</accession>
<evidence type="ECO:0000256" key="1">
    <source>
        <dbReference type="ARBA" id="ARBA00004123"/>
    </source>
</evidence>
<dbReference type="InterPro" id="IPR038510">
    <property type="entry name" value="Spt4_sf"/>
</dbReference>
<dbReference type="GO" id="GO:0008270">
    <property type="term" value="F:zinc ion binding"/>
    <property type="evidence" value="ECO:0007669"/>
    <property type="project" value="InterPro"/>
</dbReference>
<proteinExistence type="inferred from homology"/>
<dbReference type="PhylomeDB" id="A0A0G4G9U6"/>
<dbReference type="Gene3D" id="3.30.40.210">
    <property type="match status" value="1"/>
</dbReference>
<keyword evidence="4" id="KW-0539">Nucleus</keyword>
<comment type="similarity">
    <text evidence="2">Belongs to the SPT4 family.</text>
</comment>
<dbReference type="GO" id="GO:0140673">
    <property type="term" value="P:transcription elongation-coupled chromatin remodeling"/>
    <property type="evidence" value="ECO:0007669"/>
    <property type="project" value="InterPro"/>
</dbReference>
<dbReference type="CDD" id="cd07973">
    <property type="entry name" value="Spt4"/>
    <property type="match status" value="1"/>
</dbReference>
<evidence type="ECO:0000313" key="6">
    <source>
        <dbReference type="EMBL" id="CEM25751.1"/>
    </source>
</evidence>
<evidence type="ECO:0000256" key="3">
    <source>
        <dbReference type="ARBA" id="ARBA00023163"/>
    </source>
</evidence>
<sequence>MSDAGSAHSVHEDVDDDARIAERVPKSVKRLRACLTCKLVKTYEQFYDSGCDNCVEFAIQGERNAVESYTTAEFAGFISMMEPSTSFAARVNGLGKRVPGCYAIRVFGLPPEAAMDARERD</sequence>
<dbReference type="GO" id="GO:0006355">
    <property type="term" value="P:regulation of DNA-templated transcription"/>
    <property type="evidence" value="ECO:0007669"/>
    <property type="project" value="InterPro"/>
</dbReference>
<dbReference type="InterPro" id="IPR009287">
    <property type="entry name" value="Spt4"/>
</dbReference>
<dbReference type="PANTHER" id="PTHR12882:SF1">
    <property type="entry name" value="TRANSCRIPTION ELONGATION FACTOR SPT4"/>
    <property type="match status" value="1"/>
</dbReference>
<dbReference type="GO" id="GO:0000993">
    <property type="term" value="F:RNA polymerase II complex binding"/>
    <property type="evidence" value="ECO:0007669"/>
    <property type="project" value="TreeGrafter"/>
</dbReference>
<dbReference type="InterPro" id="IPR029040">
    <property type="entry name" value="RPABC4/Spt4"/>
</dbReference>
<keyword evidence="3" id="KW-0804">Transcription</keyword>
<evidence type="ECO:0000256" key="4">
    <source>
        <dbReference type="ARBA" id="ARBA00023242"/>
    </source>
</evidence>
<dbReference type="InterPro" id="IPR022800">
    <property type="entry name" value="Spt4/RpoE2_Znf"/>
</dbReference>
<gene>
    <name evidence="6" type="ORF">Cvel_4403</name>
</gene>
<evidence type="ECO:0000256" key="2">
    <source>
        <dbReference type="ARBA" id="ARBA00010464"/>
    </source>
</evidence>
<name>A0A0G4G9U6_9ALVE</name>
<feature type="domain" description="Spt4/RpoE2 zinc finger" evidence="5">
    <location>
        <begin position="31"/>
        <end position="107"/>
    </location>
</feature>
<dbReference type="PANTHER" id="PTHR12882">
    <property type="entry name" value="SUPPRESSOR OF TY 4"/>
    <property type="match status" value="1"/>
</dbReference>
<reference evidence="6" key="1">
    <citation type="submission" date="2014-11" db="EMBL/GenBank/DDBJ databases">
        <authorList>
            <person name="Otto D Thomas"/>
            <person name="Naeem Raeece"/>
        </authorList>
    </citation>
    <scope>NUCLEOTIDE SEQUENCE</scope>
</reference>
<dbReference type="VEuPathDB" id="CryptoDB:Cvel_4403"/>
<dbReference type="SMART" id="SM01389">
    <property type="entry name" value="Spt4"/>
    <property type="match status" value="1"/>
</dbReference>
<organism evidence="6">
    <name type="scientific">Chromera velia CCMP2878</name>
    <dbReference type="NCBI Taxonomy" id="1169474"/>
    <lineage>
        <taxon>Eukaryota</taxon>
        <taxon>Sar</taxon>
        <taxon>Alveolata</taxon>
        <taxon>Colpodellida</taxon>
        <taxon>Chromeraceae</taxon>
        <taxon>Chromera</taxon>
    </lineage>
</organism>
<comment type="subcellular location">
    <subcellularLocation>
        <location evidence="1">Nucleus</location>
    </subcellularLocation>
</comment>
<dbReference type="SUPFAM" id="SSF63393">
    <property type="entry name" value="RNA polymerase subunits"/>
    <property type="match status" value="1"/>
</dbReference>
<dbReference type="AlphaFoldDB" id="A0A0G4G9U6"/>
<protein>
    <recommendedName>
        <fullName evidence="5">Spt4/RpoE2 zinc finger domain-containing protein</fullName>
    </recommendedName>
</protein>